<feature type="transmembrane region" description="Helical" evidence="1">
    <location>
        <begin position="31"/>
        <end position="53"/>
    </location>
</feature>
<feature type="transmembrane region" description="Helical" evidence="1">
    <location>
        <begin position="152"/>
        <end position="177"/>
    </location>
</feature>
<reference evidence="2 3" key="1">
    <citation type="submission" date="2017-05" db="EMBL/GenBank/DDBJ databases">
        <title>Vagococcus spp. assemblies.</title>
        <authorList>
            <person name="Gulvik C.A."/>
        </authorList>
    </citation>
    <scope>NUCLEOTIDE SEQUENCE [LARGE SCALE GENOMIC DNA]</scope>
    <source>
        <strain evidence="2 3">CCUG 51432</strain>
    </source>
</reference>
<organism evidence="2 3">
    <name type="scientific">Vagococcus elongatus</name>
    <dbReference type="NCBI Taxonomy" id="180344"/>
    <lineage>
        <taxon>Bacteria</taxon>
        <taxon>Bacillati</taxon>
        <taxon>Bacillota</taxon>
        <taxon>Bacilli</taxon>
        <taxon>Lactobacillales</taxon>
        <taxon>Enterococcaceae</taxon>
        <taxon>Vagococcus</taxon>
    </lineage>
</organism>
<evidence type="ECO:0000313" key="3">
    <source>
        <dbReference type="Proteomes" id="UP000287605"/>
    </source>
</evidence>
<dbReference type="EMBL" id="NGKA01000001">
    <property type="protein sequence ID" value="RSU15709.1"/>
    <property type="molecule type" value="Genomic_DNA"/>
</dbReference>
<feature type="transmembrane region" description="Helical" evidence="1">
    <location>
        <begin position="112"/>
        <end position="132"/>
    </location>
</feature>
<dbReference type="OrthoDB" id="5122730at2"/>
<dbReference type="Pfam" id="PF11750">
    <property type="entry name" value="DUF3307"/>
    <property type="match status" value="1"/>
</dbReference>
<keyword evidence="1" id="KW-0812">Transmembrane</keyword>
<keyword evidence="1" id="KW-1133">Transmembrane helix</keyword>
<keyword evidence="1" id="KW-0472">Membrane</keyword>
<protein>
    <recommendedName>
        <fullName evidence="4">DUF3307 domain-containing protein</fullName>
    </recommendedName>
</protein>
<feature type="transmembrane region" description="Helical" evidence="1">
    <location>
        <begin position="60"/>
        <end position="78"/>
    </location>
</feature>
<proteinExistence type="predicted"/>
<accession>A0A430B5X1</accession>
<feature type="transmembrane region" description="Helical" evidence="1">
    <location>
        <begin position="265"/>
        <end position="286"/>
    </location>
</feature>
<dbReference type="Proteomes" id="UP000287605">
    <property type="component" value="Unassembled WGS sequence"/>
</dbReference>
<name>A0A430B5X1_9ENTE</name>
<dbReference type="InterPro" id="IPR021737">
    <property type="entry name" value="Phage_phiKZ_Orf197"/>
</dbReference>
<evidence type="ECO:0000256" key="1">
    <source>
        <dbReference type="SAM" id="Phobius"/>
    </source>
</evidence>
<gene>
    <name evidence="2" type="ORF">CBF29_01150</name>
</gene>
<evidence type="ECO:0000313" key="2">
    <source>
        <dbReference type="EMBL" id="RSU15709.1"/>
    </source>
</evidence>
<dbReference type="AlphaFoldDB" id="A0A430B5X1"/>
<sequence length="292" mass="33774">MGNLTLVLIIGHLLADFPLQQQGMKETKKGIRTHVMTHIIVSGLLSVIFLFFFSKVNFALIYRILLTIVLISLFHFLVDSAKEGLKKHIDQFISTPHIRMAVQTGLYVLDQLIHLTIIVLVVTWIFGIKFNFYHFFDAFIQKEIQLPFSTQILLTIIVILLSVFFVGYLIASVLSYFKPDNEIREKIKMEECRQQDERPHIIEKVTIKKATYVTDSPEKAGMWIGILERLLILILCLADSITGISFIIAMKALTRFKQFDDKSFAEYYLIGSMLSIMFSLMLGYFLRFVWMV</sequence>
<comment type="caution">
    <text evidence="2">The sequence shown here is derived from an EMBL/GenBank/DDBJ whole genome shotgun (WGS) entry which is preliminary data.</text>
</comment>
<evidence type="ECO:0008006" key="4">
    <source>
        <dbReference type="Google" id="ProtNLM"/>
    </source>
</evidence>
<keyword evidence="3" id="KW-1185">Reference proteome</keyword>
<feature type="transmembrane region" description="Helical" evidence="1">
    <location>
        <begin position="230"/>
        <end position="253"/>
    </location>
</feature>
<dbReference type="RefSeq" id="WP_126806395.1">
    <property type="nucleotide sequence ID" value="NZ_NGKA01000001.1"/>
</dbReference>